<reference evidence="1 2" key="1">
    <citation type="submission" date="2012-02" db="EMBL/GenBank/DDBJ databases">
        <title>The Genome Sequence of Parabacteroides johnsonii CL02T12C29.</title>
        <authorList>
            <consortium name="The Broad Institute Genome Sequencing Platform"/>
            <person name="Earl A."/>
            <person name="Ward D."/>
            <person name="Feldgarden M."/>
            <person name="Gevers D."/>
            <person name="Zitomersky N.L."/>
            <person name="Coyne M.J."/>
            <person name="Comstock L.E."/>
            <person name="Young S.K."/>
            <person name="Zeng Q."/>
            <person name="Gargeya S."/>
            <person name="Fitzgerald M."/>
            <person name="Haas B."/>
            <person name="Abouelleil A."/>
            <person name="Alvarado L."/>
            <person name="Arachchi H.M."/>
            <person name="Berlin A."/>
            <person name="Chapman S.B."/>
            <person name="Gearin G."/>
            <person name="Goldberg J."/>
            <person name="Griggs A."/>
            <person name="Gujja S."/>
            <person name="Hansen M."/>
            <person name="Heiman D."/>
            <person name="Howarth C."/>
            <person name="Larimer J."/>
            <person name="Lui A."/>
            <person name="MacDonald P.J.P."/>
            <person name="McCowen C."/>
            <person name="Montmayeur A."/>
            <person name="Murphy C."/>
            <person name="Neiman D."/>
            <person name="Pearson M."/>
            <person name="Priest M."/>
            <person name="Roberts A."/>
            <person name="Saif S."/>
            <person name="Shea T."/>
            <person name="Sisk P."/>
            <person name="Stolte C."/>
            <person name="Sykes S."/>
            <person name="Wortman J."/>
            <person name="Nusbaum C."/>
            <person name="Birren B."/>
        </authorList>
    </citation>
    <scope>NUCLEOTIDE SEQUENCE [LARGE SCALE GENOMIC DNA]</scope>
    <source>
        <strain evidence="1 2">CL02T12C29</strain>
    </source>
</reference>
<sequence length="36" mass="4166">MGIFSNQLLLTIIDLENGKSEKVDIAFRDYFIIGKY</sequence>
<evidence type="ECO:0000313" key="2">
    <source>
        <dbReference type="Proteomes" id="UP000001218"/>
    </source>
</evidence>
<comment type="caution">
    <text evidence="1">The sequence shown here is derived from an EMBL/GenBank/DDBJ whole genome shotgun (WGS) entry which is preliminary data.</text>
</comment>
<organism evidence="1 2">
    <name type="scientific">Parabacteroides johnsonii CL02T12C29</name>
    <dbReference type="NCBI Taxonomy" id="999419"/>
    <lineage>
        <taxon>Bacteria</taxon>
        <taxon>Pseudomonadati</taxon>
        <taxon>Bacteroidota</taxon>
        <taxon>Bacteroidia</taxon>
        <taxon>Bacteroidales</taxon>
        <taxon>Tannerellaceae</taxon>
        <taxon>Parabacteroides</taxon>
    </lineage>
</organism>
<dbReference type="HOGENOM" id="CLU_3357532_0_0_10"/>
<dbReference type="EMBL" id="AGZP01000022">
    <property type="protein sequence ID" value="EKN08731.1"/>
    <property type="molecule type" value="Genomic_DNA"/>
</dbReference>
<gene>
    <name evidence="1" type="ORF">HMPREF1077_02440</name>
</gene>
<protein>
    <submittedName>
        <fullName evidence="1">Uncharacterized protein</fullName>
    </submittedName>
</protein>
<name>K5ZBG9_9BACT</name>
<evidence type="ECO:0000313" key="1">
    <source>
        <dbReference type="EMBL" id="EKN08731.1"/>
    </source>
</evidence>
<dbReference type="Proteomes" id="UP000001218">
    <property type="component" value="Unassembled WGS sequence"/>
</dbReference>
<dbReference type="AlphaFoldDB" id="K5ZBG9"/>
<proteinExistence type="predicted"/>
<accession>K5ZBG9</accession>